<comment type="caution">
    <text evidence="2">The sequence shown here is derived from an EMBL/GenBank/DDBJ whole genome shotgun (WGS) entry which is preliminary data.</text>
</comment>
<dbReference type="OrthoDB" id="5362512at2759"/>
<dbReference type="EMBL" id="JAOQAZ010000023">
    <property type="protein sequence ID" value="KAJ4253945.1"/>
    <property type="molecule type" value="Genomic_DNA"/>
</dbReference>
<protein>
    <recommendedName>
        <fullName evidence="1">Heterokaryon incompatibility domain-containing protein</fullName>
    </recommendedName>
</protein>
<organism evidence="2 3">
    <name type="scientific">Fusarium torreyae</name>
    <dbReference type="NCBI Taxonomy" id="1237075"/>
    <lineage>
        <taxon>Eukaryota</taxon>
        <taxon>Fungi</taxon>
        <taxon>Dikarya</taxon>
        <taxon>Ascomycota</taxon>
        <taxon>Pezizomycotina</taxon>
        <taxon>Sordariomycetes</taxon>
        <taxon>Hypocreomycetidae</taxon>
        <taxon>Hypocreales</taxon>
        <taxon>Nectriaceae</taxon>
        <taxon>Fusarium</taxon>
    </lineage>
</organism>
<evidence type="ECO:0000313" key="2">
    <source>
        <dbReference type="EMBL" id="KAJ4253945.1"/>
    </source>
</evidence>
<sequence>MTTSSNLEAYTASLPIDLPKTFVDAIQVARALGIPYIWIDSLCIVQDSPEDWKHEASRMAQVYANASTGPKST</sequence>
<proteinExistence type="predicted"/>
<feature type="domain" description="Heterokaryon incompatibility" evidence="1">
    <location>
        <begin position="11"/>
        <end position="67"/>
    </location>
</feature>
<dbReference type="Pfam" id="PF06985">
    <property type="entry name" value="HET"/>
    <property type="match status" value="1"/>
</dbReference>
<reference evidence="2" key="1">
    <citation type="submission" date="2022-09" db="EMBL/GenBank/DDBJ databases">
        <title>Fusarium specimens isolated from Avocado Roots.</title>
        <authorList>
            <person name="Stajich J."/>
            <person name="Roper C."/>
            <person name="Heimlech-Rivalta G."/>
        </authorList>
    </citation>
    <scope>NUCLEOTIDE SEQUENCE</scope>
    <source>
        <strain evidence="2">CF00136</strain>
    </source>
</reference>
<dbReference type="AlphaFoldDB" id="A0A9W8RUX8"/>
<keyword evidence="3" id="KW-1185">Reference proteome</keyword>
<accession>A0A9W8RUX8</accession>
<gene>
    <name evidence="2" type="ORF">NW762_010344</name>
</gene>
<evidence type="ECO:0000259" key="1">
    <source>
        <dbReference type="Pfam" id="PF06985"/>
    </source>
</evidence>
<dbReference type="InterPro" id="IPR010730">
    <property type="entry name" value="HET"/>
</dbReference>
<name>A0A9W8RUX8_9HYPO</name>
<dbReference type="Proteomes" id="UP001152049">
    <property type="component" value="Unassembled WGS sequence"/>
</dbReference>
<dbReference type="PANTHER" id="PTHR33112">
    <property type="entry name" value="DOMAIN PROTEIN, PUTATIVE-RELATED"/>
    <property type="match status" value="1"/>
</dbReference>
<dbReference type="PANTHER" id="PTHR33112:SF10">
    <property type="entry name" value="TOL"/>
    <property type="match status" value="1"/>
</dbReference>
<evidence type="ECO:0000313" key="3">
    <source>
        <dbReference type="Proteomes" id="UP001152049"/>
    </source>
</evidence>